<feature type="transmembrane region" description="Helical" evidence="1">
    <location>
        <begin position="12"/>
        <end position="30"/>
    </location>
</feature>
<keyword evidence="3" id="KW-1185">Reference proteome</keyword>
<dbReference type="eggNOG" id="COG3326">
    <property type="taxonomic scope" value="Bacteria"/>
</dbReference>
<dbReference type="EMBL" id="AJAT01000011">
    <property type="protein sequence ID" value="EOL46075.1"/>
    <property type="molecule type" value="Genomic_DNA"/>
</dbReference>
<dbReference type="OrthoDB" id="1698854at2"/>
<gene>
    <name evidence="2" type="ORF">UC3_00880</name>
</gene>
<keyword evidence="1" id="KW-1133">Transmembrane helix</keyword>
<feature type="transmembrane region" description="Helical" evidence="1">
    <location>
        <begin position="75"/>
        <end position="93"/>
    </location>
</feature>
<keyword evidence="1" id="KW-0472">Membrane</keyword>
<dbReference type="HOGENOM" id="CLU_091970_3_2_9"/>
<dbReference type="PATRIC" id="fig|1158610.3.peg.859"/>
<name>R3WWC4_9ENTE</name>
<evidence type="ECO:0000256" key="1">
    <source>
        <dbReference type="SAM" id="Phobius"/>
    </source>
</evidence>
<dbReference type="Proteomes" id="UP000013785">
    <property type="component" value="Unassembled WGS sequence"/>
</dbReference>
<keyword evidence="1" id="KW-0812">Transmembrane</keyword>
<dbReference type="Pfam" id="PF06961">
    <property type="entry name" value="DUF1294"/>
    <property type="match status" value="1"/>
</dbReference>
<protein>
    <recommendedName>
        <fullName evidence="4">DUF1294 domain-containing protein</fullName>
    </recommendedName>
</protein>
<evidence type="ECO:0000313" key="3">
    <source>
        <dbReference type="Proteomes" id="UP000013785"/>
    </source>
</evidence>
<evidence type="ECO:0008006" key="4">
    <source>
        <dbReference type="Google" id="ProtNLM"/>
    </source>
</evidence>
<evidence type="ECO:0000313" key="2">
    <source>
        <dbReference type="EMBL" id="EOL46075.1"/>
    </source>
</evidence>
<proteinExistence type="predicted"/>
<feature type="transmembrane region" description="Helical" evidence="1">
    <location>
        <begin position="45"/>
        <end position="63"/>
    </location>
</feature>
<comment type="caution">
    <text evidence="2">The sequence shown here is derived from an EMBL/GenBank/DDBJ whole genome shotgun (WGS) entry which is preliminary data.</text>
</comment>
<dbReference type="InterPro" id="IPR010718">
    <property type="entry name" value="DUF1294"/>
</dbReference>
<reference evidence="2 3" key="1">
    <citation type="submission" date="2013-02" db="EMBL/GenBank/DDBJ databases">
        <title>The Genome Sequence of Enterococcus phoeniculicola BAA-412.</title>
        <authorList>
            <consortium name="The Broad Institute Genome Sequencing Platform"/>
            <consortium name="The Broad Institute Genome Sequencing Center for Infectious Disease"/>
            <person name="Earl A.M."/>
            <person name="Gilmore M.S."/>
            <person name="Lebreton F."/>
            <person name="Walker B."/>
            <person name="Young S.K."/>
            <person name="Zeng Q."/>
            <person name="Gargeya S."/>
            <person name="Fitzgerald M."/>
            <person name="Haas B."/>
            <person name="Abouelleil A."/>
            <person name="Alvarado L."/>
            <person name="Arachchi H.M."/>
            <person name="Berlin A.M."/>
            <person name="Chapman S.B."/>
            <person name="Dewar J."/>
            <person name="Goldberg J."/>
            <person name="Griggs A."/>
            <person name="Gujja S."/>
            <person name="Hansen M."/>
            <person name="Howarth C."/>
            <person name="Imamovic A."/>
            <person name="Larimer J."/>
            <person name="McCowan C."/>
            <person name="Murphy C."/>
            <person name="Neiman D."/>
            <person name="Pearson M."/>
            <person name="Priest M."/>
            <person name="Roberts A."/>
            <person name="Saif S."/>
            <person name="Shea T."/>
            <person name="Sisk P."/>
            <person name="Sykes S."/>
            <person name="Wortman J."/>
            <person name="Nusbaum C."/>
            <person name="Birren B."/>
        </authorList>
    </citation>
    <scope>NUCLEOTIDE SEQUENCE [LARGE SCALE GENOMIC DNA]</scope>
    <source>
        <strain evidence="2 3">ATCC BAA-412</strain>
    </source>
</reference>
<dbReference type="AlphaFoldDB" id="R3WWC4"/>
<accession>R3WWC4</accession>
<organism evidence="2 3">
    <name type="scientific">Enterococcus phoeniculicola ATCC BAA-412</name>
    <dbReference type="NCBI Taxonomy" id="1158610"/>
    <lineage>
        <taxon>Bacteria</taxon>
        <taxon>Bacillati</taxon>
        <taxon>Bacillota</taxon>
        <taxon>Bacilli</taxon>
        <taxon>Lactobacillales</taxon>
        <taxon>Enterococcaceae</taxon>
        <taxon>Enterococcus</taxon>
    </lineage>
</organism>
<dbReference type="STRING" id="154621.RV11_GL001199"/>
<sequence length="94" mass="11149">MDRILHELTRNPLWFYLFIVNFYLFCLMGYDKRKAQKKQWRVPESNLLFVGLIGGGLGGLIAQQVFHHKTRKRKFLICFLIGVLTDGVLLYFFH</sequence>
<dbReference type="RefSeq" id="WP_010767553.1">
    <property type="nucleotide sequence ID" value="NZ_ASWE01000002.1"/>
</dbReference>